<dbReference type="InterPro" id="IPR045794">
    <property type="entry name" value="Trypco1"/>
</dbReference>
<keyword evidence="3" id="KW-1185">Reference proteome</keyword>
<name>A0ABQ2YTS7_9ACTN</name>
<comment type="caution">
    <text evidence="2">The sequence shown here is derived from an EMBL/GenBank/DDBJ whole genome shotgun (WGS) entry which is preliminary data.</text>
</comment>
<gene>
    <name evidence="2" type="ORF">GCM10010324_44450</name>
</gene>
<proteinExistence type="predicted"/>
<sequence length="112" mass="11940">MTQLIRFRTEDGGEAVVEVSEDEPGIVAVSRLGDAIADATGSLEEGLNRIRGIAQTTLNRLISLPRPPEEVTVEFGVRLNATAGAVIARTETEGHLKVAMVWRARTGGSAQD</sequence>
<feature type="domain" description="Trypsin-co-occurring" evidence="1">
    <location>
        <begin position="7"/>
        <end position="103"/>
    </location>
</feature>
<dbReference type="Proteomes" id="UP000659223">
    <property type="component" value="Unassembled WGS sequence"/>
</dbReference>
<dbReference type="EMBL" id="BMUT01000009">
    <property type="protein sequence ID" value="GGX93574.1"/>
    <property type="molecule type" value="Genomic_DNA"/>
</dbReference>
<evidence type="ECO:0000259" key="1">
    <source>
        <dbReference type="Pfam" id="PF19493"/>
    </source>
</evidence>
<evidence type="ECO:0000313" key="2">
    <source>
        <dbReference type="EMBL" id="GGX93574.1"/>
    </source>
</evidence>
<dbReference type="NCBIfam" id="NF041216">
    <property type="entry name" value="CU044_2847_fam"/>
    <property type="match status" value="1"/>
</dbReference>
<dbReference type="RefSeq" id="WP_190023458.1">
    <property type="nucleotide sequence ID" value="NZ_BMUT01000009.1"/>
</dbReference>
<reference evidence="3" key="1">
    <citation type="journal article" date="2019" name="Int. J. Syst. Evol. Microbiol.">
        <title>The Global Catalogue of Microorganisms (GCM) 10K type strain sequencing project: providing services to taxonomists for standard genome sequencing and annotation.</title>
        <authorList>
            <consortium name="The Broad Institute Genomics Platform"/>
            <consortium name="The Broad Institute Genome Sequencing Center for Infectious Disease"/>
            <person name="Wu L."/>
            <person name="Ma J."/>
        </authorList>
    </citation>
    <scope>NUCLEOTIDE SEQUENCE [LARGE SCALE GENOMIC DNA]</scope>
    <source>
        <strain evidence="3">JCM 4586</strain>
    </source>
</reference>
<protein>
    <recommendedName>
        <fullName evidence="1">Trypsin-co-occurring domain-containing protein</fullName>
    </recommendedName>
</protein>
<accession>A0ABQ2YTS7</accession>
<organism evidence="2 3">
    <name type="scientific">Streptomyces hiroshimensis</name>
    <dbReference type="NCBI Taxonomy" id="66424"/>
    <lineage>
        <taxon>Bacteria</taxon>
        <taxon>Bacillati</taxon>
        <taxon>Actinomycetota</taxon>
        <taxon>Actinomycetes</taxon>
        <taxon>Kitasatosporales</taxon>
        <taxon>Streptomycetaceae</taxon>
        <taxon>Streptomyces</taxon>
    </lineage>
</organism>
<evidence type="ECO:0000313" key="3">
    <source>
        <dbReference type="Proteomes" id="UP000659223"/>
    </source>
</evidence>
<dbReference type="Pfam" id="PF19493">
    <property type="entry name" value="Trypco1"/>
    <property type="match status" value="1"/>
</dbReference>